<gene>
    <name evidence="5" type="ORF">HPT30_25105</name>
</gene>
<dbReference type="PANTHER" id="PTHR43280">
    <property type="entry name" value="ARAC-FAMILY TRANSCRIPTIONAL REGULATOR"/>
    <property type="match status" value="1"/>
</dbReference>
<dbReference type="SMART" id="SM00342">
    <property type="entry name" value="HTH_ARAC"/>
    <property type="match status" value="1"/>
</dbReference>
<keyword evidence="3" id="KW-0804">Transcription</keyword>
<dbReference type="SUPFAM" id="SSF51215">
    <property type="entry name" value="Regulatory protein AraC"/>
    <property type="match status" value="1"/>
</dbReference>
<name>A0A850EVX8_9BACL</name>
<evidence type="ECO:0000259" key="4">
    <source>
        <dbReference type="PROSITE" id="PS01124"/>
    </source>
</evidence>
<dbReference type="Proteomes" id="UP000564806">
    <property type="component" value="Unassembled WGS sequence"/>
</dbReference>
<protein>
    <submittedName>
        <fullName evidence="5">AraC family transcriptional regulator</fullName>
    </submittedName>
</protein>
<evidence type="ECO:0000256" key="2">
    <source>
        <dbReference type="ARBA" id="ARBA00023125"/>
    </source>
</evidence>
<evidence type="ECO:0000313" key="6">
    <source>
        <dbReference type="Proteomes" id="UP000564806"/>
    </source>
</evidence>
<dbReference type="PROSITE" id="PS01124">
    <property type="entry name" value="HTH_ARAC_FAMILY_2"/>
    <property type="match status" value="1"/>
</dbReference>
<dbReference type="SUPFAM" id="SSF46689">
    <property type="entry name" value="Homeodomain-like"/>
    <property type="match status" value="2"/>
</dbReference>
<dbReference type="RefSeq" id="WP_175374016.1">
    <property type="nucleotide sequence ID" value="NZ_JABWCS010000219.1"/>
</dbReference>
<proteinExistence type="predicted"/>
<dbReference type="InterPro" id="IPR018062">
    <property type="entry name" value="HTH_AraC-typ_CS"/>
</dbReference>
<dbReference type="InterPro" id="IPR020449">
    <property type="entry name" value="Tscrpt_reg_AraC-type_HTH"/>
</dbReference>
<evidence type="ECO:0000256" key="3">
    <source>
        <dbReference type="ARBA" id="ARBA00023163"/>
    </source>
</evidence>
<dbReference type="Pfam" id="PF12833">
    <property type="entry name" value="HTH_18"/>
    <property type="match status" value="1"/>
</dbReference>
<dbReference type="GO" id="GO:0003700">
    <property type="term" value="F:DNA-binding transcription factor activity"/>
    <property type="evidence" value="ECO:0007669"/>
    <property type="project" value="InterPro"/>
</dbReference>
<keyword evidence="2" id="KW-0238">DNA-binding</keyword>
<dbReference type="Pfam" id="PF02311">
    <property type="entry name" value="AraC_binding"/>
    <property type="match status" value="1"/>
</dbReference>
<dbReference type="AlphaFoldDB" id="A0A850EVX8"/>
<dbReference type="PROSITE" id="PS00041">
    <property type="entry name" value="HTH_ARAC_FAMILY_1"/>
    <property type="match status" value="1"/>
</dbReference>
<dbReference type="GO" id="GO:0043565">
    <property type="term" value="F:sequence-specific DNA binding"/>
    <property type="evidence" value="ECO:0007669"/>
    <property type="project" value="InterPro"/>
</dbReference>
<dbReference type="EMBL" id="JABWCS010000219">
    <property type="protein sequence ID" value="NUU63637.1"/>
    <property type="molecule type" value="Genomic_DNA"/>
</dbReference>
<organism evidence="5 6">
    <name type="scientific">Paenibacillus agri</name>
    <dbReference type="NCBI Taxonomy" id="2744309"/>
    <lineage>
        <taxon>Bacteria</taxon>
        <taxon>Bacillati</taxon>
        <taxon>Bacillota</taxon>
        <taxon>Bacilli</taxon>
        <taxon>Bacillales</taxon>
        <taxon>Paenibacillaceae</taxon>
        <taxon>Paenibacillus</taxon>
    </lineage>
</organism>
<keyword evidence="6" id="KW-1185">Reference proteome</keyword>
<dbReference type="PRINTS" id="PR00032">
    <property type="entry name" value="HTHARAC"/>
</dbReference>
<keyword evidence="1" id="KW-0805">Transcription regulation</keyword>
<dbReference type="Gene3D" id="1.10.10.60">
    <property type="entry name" value="Homeodomain-like"/>
    <property type="match status" value="2"/>
</dbReference>
<accession>A0A850EVX8</accession>
<reference evidence="5" key="1">
    <citation type="submission" date="2020-06" db="EMBL/GenBank/DDBJ databases">
        <title>Paenibacillus sp. nov., isolated from soil.</title>
        <authorList>
            <person name="Seo Y.L."/>
        </authorList>
    </citation>
    <scope>NUCLEOTIDE SEQUENCE [LARGE SCALE GENOMIC DNA]</scope>
    <source>
        <strain evidence="5">JW14</strain>
    </source>
</reference>
<sequence>MTILHFTVPPMLHYIVSGLHYFEAGHRHIGRHHIGVFDLLVVKSGCLYMGEENMRFEVQAGEMLILRPGNHHFGTMDCTERTTYYWLHFHTGGCWSVSDEYEPLKGGSPMGSELQNSQLFEVRPFTLSLPQYAALRQPQTVQSLLDQLIQLGPSAHLSATPLRQQLLFQEVIQHLTASLNSERSTPSRACAEQTASYLRTHYREDITAKRLGEHLNFHPVYIARCMGKEYGCSPMEYLLHYRIQQSKLLLMQTDYPVARIAEEVGFNHVPYFSSSFAKIEGMSPRKYRQQFS</sequence>
<feature type="domain" description="HTH araC/xylS-type" evidence="4">
    <location>
        <begin position="192"/>
        <end position="290"/>
    </location>
</feature>
<dbReference type="InterPro" id="IPR009057">
    <property type="entry name" value="Homeodomain-like_sf"/>
</dbReference>
<evidence type="ECO:0000313" key="5">
    <source>
        <dbReference type="EMBL" id="NUU63637.1"/>
    </source>
</evidence>
<dbReference type="InterPro" id="IPR018060">
    <property type="entry name" value="HTH_AraC"/>
</dbReference>
<dbReference type="InterPro" id="IPR003313">
    <property type="entry name" value="AraC-bd"/>
</dbReference>
<comment type="caution">
    <text evidence="5">The sequence shown here is derived from an EMBL/GenBank/DDBJ whole genome shotgun (WGS) entry which is preliminary data.</text>
</comment>
<dbReference type="PANTHER" id="PTHR43280:SF30">
    <property type="entry name" value="MMSAB OPERON REGULATORY PROTEIN"/>
    <property type="match status" value="1"/>
</dbReference>
<evidence type="ECO:0000256" key="1">
    <source>
        <dbReference type="ARBA" id="ARBA00023015"/>
    </source>
</evidence>
<dbReference type="InterPro" id="IPR037923">
    <property type="entry name" value="HTH-like"/>
</dbReference>